<evidence type="ECO:0000313" key="4">
    <source>
        <dbReference type="Proteomes" id="UP000316798"/>
    </source>
</evidence>
<dbReference type="Pfam" id="PF00156">
    <property type="entry name" value="Pribosyltran"/>
    <property type="match status" value="1"/>
</dbReference>
<gene>
    <name evidence="3" type="ORF">EUB48_17845</name>
</gene>
<feature type="domain" description="Phosphoribosyltransferase" evidence="2">
    <location>
        <begin position="188"/>
        <end position="232"/>
    </location>
</feature>
<organism evidence="3 4">
    <name type="scientific">Rhodoferax sediminis</name>
    <dbReference type="NCBI Taxonomy" id="2509614"/>
    <lineage>
        <taxon>Bacteria</taxon>
        <taxon>Pseudomonadati</taxon>
        <taxon>Pseudomonadota</taxon>
        <taxon>Betaproteobacteria</taxon>
        <taxon>Burkholderiales</taxon>
        <taxon>Comamonadaceae</taxon>
        <taxon>Rhodoferax</taxon>
    </lineage>
</organism>
<dbReference type="InterPro" id="IPR000836">
    <property type="entry name" value="PRTase_dom"/>
</dbReference>
<proteinExistence type="inferred from homology"/>
<dbReference type="InterPro" id="IPR029057">
    <property type="entry name" value="PRTase-like"/>
</dbReference>
<dbReference type="AlphaFoldDB" id="A0A515DEU2"/>
<evidence type="ECO:0000259" key="2">
    <source>
        <dbReference type="Pfam" id="PF00156"/>
    </source>
</evidence>
<name>A0A515DEU2_9BURK</name>
<sequence>MFRDLLTRAMTTLPSQCMVCRAWPAQPVCEACVVRFAQPVPRCPTCALPVPPYRDGAPRECGECLKSPPPLDACFAAVSYAYPWSDCITSYKFNSNPGLSAALATLLRSAPWVEPALERCDLLLPMPLSSERLRERGFNQALALARELAPGKTDSALLLRIRDTPSQRPLGRAERQRNVAGAFALDPLRAARVHDQRVVLVDDVMTSGASLYAAAHVLRQAGAAHITALVVARTDDPG</sequence>
<dbReference type="Gene3D" id="3.40.50.2020">
    <property type="match status" value="1"/>
</dbReference>
<dbReference type="OrthoDB" id="9793412at2"/>
<dbReference type="InterPro" id="IPR051910">
    <property type="entry name" value="ComF/GntX_DNA_util-trans"/>
</dbReference>
<evidence type="ECO:0000256" key="1">
    <source>
        <dbReference type="ARBA" id="ARBA00008007"/>
    </source>
</evidence>
<dbReference type="PANTHER" id="PTHR47505">
    <property type="entry name" value="DNA UTILIZATION PROTEIN YHGH"/>
    <property type="match status" value="1"/>
</dbReference>
<dbReference type="Proteomes" id="UP000316798">
    <property type="component" value="Chromosome"/>
</dbReference>
<evidence type="ECO:0000313" key="3">
    <source>
        <dbReference type="EMBL" id="QDL38946.1"/>
    </source>
</evidence>
<protein>
    <submittedName>
        <fullName evidence="3">ComF family protein</fullName>
    </submittedName>
</protein>
<keyword evidence="4" id="KW-1185">Reference proteome</keyword>
<reference evidence="3 4" key="1">
    <citation type="submission" date="2019-01" db="EMBL/GenBank/DDBJ databases">
        <title>Genomic insights into a novel species Rhodoferax sp.</title>
        <authorList>
            <person name="Jin L."/>
        </authorList>
    </citation>
    <scope>NUCLEOTIDE SEQUENCE [LARGE SCALE GENOMIC DNA]</scope>
    <source>
        <strain evidence="3 4">CHu59-6-5</strain>
    </source>
</reference>
<dbReference type="PANTHER" id="PTHR47505:SF1">
    <property type="entry name" value="DNA UTILIZATION PROTEIN YHGH"/>
    <property type="match status" value="1"/>
</dbReference>
<dbReference type="CDD" id="cd06223">
    <property type="entry name" value="PRTases_typeI"/>
    <property type="match status" value="1"/>
</dbReference>
<dbReference type="SUPFAM" id="SSF53271">
    <property type="entry name" value="PRTase-like"/>
    <property type="match status" value="1"/>
</dbReference>
<dbReference type="EMBL" id="CP035503">
    <property type="protein sequence ID" value="QDL38946.1"/>
    <property type="molecule type" value="Genomic_DNA"/>
</dbReference>
<accession>A0A515DEU2</accession>
<comment type="similarity">
    <text evidence="1">Belongs to the ComF/GntX family.</text>
</comment>
<dbReference type="KEGG" id="rhf:EUB48_17845"/>